<feature type="transmembrane region" description="Helical" evidence="3">
    <location>
        <begin position="12"/>
        <end position="33"/>
    </location>
</feature>
<feature type="coiled-coil region" evidence="1">
    <location>
        <begin position="457"/>
        <end position="626"/>
    </location>
</feature>
<dbReference type="InterPro" id="IPR040248">
    <property type="entry name" value="RRBP1"/>
</dbReference>
<dbReference type="InParanoid" id="A0A7M7JKT8"/>
<dbReference type="EnsemblMetazoa" id="XM_022797752">
    <property type="protein sequence ID" value="XP_022653487"/>
    <property type="gene ID" value="LOC111247145"/>
</dbReference>
<keyword evidence="3" id="KW-0812">Transmembrane</keyword>
<feature type="compositionally biased region" description="Low complexity" evidence="2">
    <location>
        <begin position="82"/>
        <end position="102"/>
    </location>
</feature>
<feature type="compositionally biased region" description="Polar residues" evidence="2">
    <location>
        <begin position="901"/>
        <end position="910"/>
    </location>
</feature>
<dbReference type="EnsemblMetazoa" id="XM_022797750">
    <property type="protein sequence ID" value="XP_022653485"/>
    <property type="gene ID" value="LOC111247145"/>
</dbReference>
<reference evidence="4" key="1">
    <citation type="submission" date="2021-01" db="UniProtKB">
        <authorList>
            <consortium name="EnsemblMetazoa"/>
        </authorList>
    </citation>
    <scope>IDENTIFICATION</scope>
</reference>
<dbReference type="EnsemblMetazoa" id="XM_022797751">
    <property type="protein sequence ID" value="XP_022653486"/>
    <property type="gene ID" value="LOC111247145"/>
</dbReference>
<feature type="compositionally biased region" description="Low complexity" evidence="2">
    <location>
        <begin position="987"/>
        <end position="1008"/>
    </location>
</feature>
<dbReference type="RefSeq" id="XP_022653489.1">
    <property type="nucleotide sequence ID" value="XM_022797754.1"/>
</dbReference>
<dbReference type="Proteomes" id="UP000594260">
    <property type="component" value="Unplaced"/>
</dbReference>
<evidence type="ECO:0000313" key="5">
    <source>
        <dbReference type="Proteomes" id="UP000594260"/>
    </source>
</evidence>
<dbReference type="EnsemblMetazoa" id="XM_022797753">
    <property type="protein sequence ID" value="XP_022653488"/>
    <property type="gene ID" value="LOC111247145"/>
</dbReference>
<protein>
    <recommendedName>
        <fullName evidence="6">Ribosome-binding protein 1</fullName>
    </recommendedName>
</protein>
<evidence type="ECO:0000256" key="1">
    <source>
        <dbReference type="SAM" id="Coils"/>
    </source>
</evidence>
<evidence type="ECO:0008006" key="6">
    <source>
        <dbReference type="Google" id="ProtNLM"/>
    </source>
</evidence>
<feature type="compositionally biased region" description="Polar residues" evidence="2">
    <location>
        <begin position="919"/>
        <end position="928"/>
    </location>
</feature>
<sequence length="1044" mass="114690">MESLVGLGHGPGAVGVLAVAVASVLAGVMFLVFRMSPGTNYEEVFRKQREQLMAMDEPKQKRKDKPTKRNKDKAKEKKDRSATPTQASATASPTATSTGSETAIEDKIDSSVPNPAINVRTQTAKDSALGAATPSGVAGLKQHHSHHHHEHVDFAEKEDVKLVELDQPPKVEPGKVLASNRQPGRPILVHSEVSISAAGETTTSNDVTVTSRVPFVRSNSFKDLRPMDEVELHHKKQQSPAKSLSSKASSKEAKEQKDEKLIKEDKVPQTVASPKKKEQQQQTSKEQQLSQGATKKENVESVCGLSGGTTVVSPATVKKCSPQHEASGGRKERKVFSKKELRELINQIEQNELPPDMGEDTIQHLVDALLNHQNDSKEWRSTRQDPMQQLKRNLQEKEDQVVHLSEQLNNSLARGKEIHAEMAHWKTRCSQTQGALLAAENKVREEAARFNAETQRAMRVEDQLRETQGAVDQLRSRIHSLEARNNELQATIKREKEIATSEKEALSQNATAEMEQTRKELEKTRLELDQTRAELEKIRKSSSDQLDVEKRQFEGRLKQTEAEVAKLQQTLRDTQTQLDQSKKEIAAARGAQEASSGAMDRLVQQTTKLKDELEQLRTRNNQLNEKNWATVEAMNEVEQKYRDLHAEQSKERKSLLEGLPKSAQTSIKDIDGENFVSLFVAQLTILADETDKVKAEIESLRRSHATVEAELQEVTAAKDAAVAAARQEVQAHVALLSKENSEELDSLREESVRLRAENAHYSSVLSKTEKILQNLQDSVEGEEKRWAEDRARFETERSEMSAVVRELELKLKELQEQLEYAEVEKSNAQIQLNSCRADLDKANKQLAAVADRAAQDTTAKSAQSPSIAAVQPESASPESDNSSIGQVTSTFAGHPAPAAATSIQTATSFAAQPDEAVAQQPNGQSPPQREQPAVQPAQQNGSEDSSPSPTHSCGSGQANGGGAGHDGVSDDLEMFPKPGRYGKGNVSPTYAYSAPSSAAGSPSTPSSPELGGSEQSLASSDWVVLDTENNRTSTASDPRNYKRM</sequence>
<dbReference type="AlphaFoldDB" id="A0A7M7JKT8"/>
<dbReference type="OrthoDB" id="5875463at2759"/>
<feature type="coiled-coil region" evidence="1">
    <location>
        <begin position="690"/>
        <end position="852"/>
    </location>
</feature>
<dbReference type="Gene3D" id="1.10.287.1490">
    <property type="match status" value="1"/>
</dbReference>
<evidence type="ECO:0000256" key="3">
    <source>
        <dbReference type="SAM" id="Phobius"/>
    </source>
</evidence>
<keyword evidence="1" id="KW-0175">Coiled coil</keyword>
<name>A0A7M7JKT8_VARDE</name>
<evidence type="ECO:0000313" key="4">
    <source>
        <dbReference type="EnsemblMetazoa" id="XP_022653488"/>
    </source>
</evidence>
<keyword evidence="5" id="KW-1185">Reference proteome</keyword>
<keyword evidence="3" id="KW-1133">Transmembrane helix</keyword>
<feature type="compositionally biased region" description="Polar residues" evidence="2">
    <location>
        <begin position="856"/>
        <end position="866"/>
    </location>
</feature>
<dbReference type="RefSeq" id="XP_022653487.1">
    <property type="nucleotide sequence ID" value="XM_022797752.1"/>
</dbReference>
<feature type="region of interest" description="Disordered" evidence="2">
    <location>
        <begin position="856"/>
        <end position="1044"/>
    </location>
</feature>
<feature type="coiled-coil region" evidence="1">
    <location>
        <begin position="387"/>
        <end position="414"/>
    </location>
</feature>
<proteinExistence type="predicted"/>
<feature type="compositionally biased region" description="Polar residues" evidence="2">
    <location>
        <begin position="936"/>
        <end position="951"/>
    </location>
</feature>
<keyword evidence="3" id="KW-0472">Membrane</keyword>
<dbReference type="GO" id="GO:0005789">
    <property type="term" value="C:endoplasmic reticulum membrane"/>
    <property type="evidence" value="ECO:0007669"/>
    <property type="project" value="TreeGrafter"/>
</dbReference>
<dbReference type="RefSeq" id="XP_022653486.1">
    <property type="nucleotide sequence ID" value="XM_022797751.1"/>
</dbReference>
<dbReference type="OMA" id="VEINICT"/>
<feature type="region of interest" description="Disordered" evidence="2">
    <location>
        <begin position="231"/>
        <end position="299"/>
    </location>
</feature>
<feature type="compositionally biased region" description="Polar residues" evidence="2">
    <location>
        <begin position="873"/>
        <end position="891"/>
    </location>
</feature>
<dbReference type="RefSeq" id="XP_022653488.1">
    <property type="nucleotide sequence ID" value="XM_022797753.1"/>
</dbReference>
<feature type="region of interest" description="Disordered" evidence="2">
    <location>
        <begin position="52"/>
        <end position="116"/>
    </location>
</feature>
<dbReference type="KEGG" id="vde:111247145"/>
<dbReference type="PANTHER" id="PTHR18939:SF4">
    <property type="entry name" value="RIBOSOME-BINDING PROTEIN 1"/>
    <property type="match status" value="1"/>
</dbReference>
<evidence type="ECO:0000256" key="2">
    <source>
        <dbReference type="SAM" id="MobiDB-lite"/>
    </source>
</evidence>
<organism evidence="4 5">
    <name type="scientific">Varroa destructor</name>
    <name type="common">Honeybee mite</name>
    <dbReference type="NCBI Taxonomy" id="109461"/>
    <lineage>
        <taxon>Eukaryota</taxon>
        <taxon>Metazoa</taxon>
        <taxon>Ecdysozoa</taxon>
        <taxon>Arthropoda</taxon>
        <taxon>Chelicerata</taxon>
        <taxon>Arachnida</taxon>
        <taxon>Acari</taxon>
        <taxon>Parasitiformes</taxon>
        <taxon>Mesostigmata</taxon>
        <taxon>Gamasina</taxon>
        <taxon>Dermanyssoidea</taxon>
        <taxon>Varroidae</taxon>
        <taxon>Varroa</taxon>
    </lineage>
</organism>
<feature type="compositionally biased region" description="Low complexity" evidence="2">
    <location>
        <begin position="238"/>
        <end position="248"/>
    </location>
</feature>
<accession>A0A7M7JKT8</accession>
<dbReference type="GeneID" id="111247145"/>
<feature type="compositionally biased region" description="Low complexity" evidence="2">
    <location>
        <begin position="280"/>
        <end position="291"/>
    </location>
</feature>
<dbReference type="PANTHER" id="PTHR18939">
    <property type="entry name" value="RIBOSOME BINDING PROTEIN-1"/>
    <property type="match status" value="1"/>
</dbReference>
<dbReference type="RefSeq" id="XP_022653485.1">
    <property type="nucleotide sequence ID" value="XM_022797750.1"/>
</dbReference>
<feature type="compositionally biased region" description="Basic and acidic residues" evidence="2">
    <location>
        <begin position="67"/>
        <end position="81"/>
    </location>
</feature>
<feature type="compositionally biased region" description="Basic and acidic residues" evidence="2">
    <location>
        <begin position="249"/>
        <end position="267"/>
    </location>
</feature>
<dbReference type="EnsemblMetazoa" id="XM_022797754">
    <property type="protein sequence ID" value="XP_022653489"/>
    <property type="gene ID" value="LOC111247145"/>
</dbReference>